<dbReference type="AlphaFoldDB" id="A0A9P0PPD0"/>
<reference evidence="1" key="1">
    <citation type="submission" date="2022-03" db="EMBL/GenBank/DDBJ databases">
        <authorList>
            <person name="Sayadi A."/>
        </authorList>
    </citation>
    <scope>NUCLEOTIDE SEQUENCE</scope>
</reference>
<dbReference type="Proteomes" id="UP001152888">
    <property type="component" value="Unassembled WGS sequence"/>
</dbReference>
<protein>
    <submittedName>
        <fullName evidence="1">Uncharacterized protein</fullName>
    </submittedName>
</protein>
<evidence type="ECO:0000313" key="2">
    <source>
        <dbReference type="Proteomes" id="UP001152888"/>
    </source>
</evidence>
<comment type="caution">
    <text evidence="1">The sequence shown here is derived from an EMBL/GenBank/DDBJ whole genome shotgun (WGS) entry which is preliminary data.</text>
</comment>
<dbReference type="OrthoDB" id="7367179at2759"/>
<evidence type="ECO:0000313" key="1">
    <source>
        <dbReference type="EMBL" id="CAH1988649.1"/>
    </source>
</evidence>
<sequence>MANYHSRTMKIMSFVSTNECHTPSSNENLLVLDIPEVTKNLFDTSEVPTCSVTSDVIYNDPSTNCQHGKSPGQPTGPLEFERELLVGYPVTSNISILEHEFLSETNKIPCENDPNYVPTADSSGGDEPIEPARKRRRRHLVNENTWKQNINKSDRERGEQYLGRKKIDGVWKTTPKPKRMMGPRCQCKLSNKKSNSLLECQKLTDDDRKKYSLNFGIR</sequence>
<dbReference type="EMBL" id="CAKOFQ010007049">
    <property type="protein sequence ID" value="CAH1988649.1"/>
    <property type="molecule type" value="Genomic_DNA"/>
</dbReference>
<proteinExistence type="predicted"/>
<organism evidence="1 2">
    <name type="scientific">Acanthoscelides obtectus</name>
    <name type="common">Bean weevil</name>
    <name type="synonym">Bruchus obtectus</name>
    <dbReference type="NCBI Taxonomy" id="200917"/>
    <lineage>
        <taxon>Eukaryota</taxon>
        <taxon>Metazoa</taxon>
        <taxon>Ecdysozoa</taxon>
        <taxon>Arthropoda</taxon>
        <taxon>Hexapoda</taxon>
        <taxon>Insecta</taxon>
        <taxon>Pterygota</taxon>
        <taxon>Neoptera</taxon>
        <taxon>Endopterygota</taxon>
        <taxon>Coleoptera</taxon>
        <taxon>Polyphaga</taxon>
        <taxon>Cucujiformia</taxon>
        <taxon>Chrysomeloidea</taxon>
        <taxon>Chrysomelidae</taxon>
        <taxon>Bruchinae</taxon>
        <taxon>Bruchini</taxon>
        <taxon>Acanthoscelides</taxon>
    </lineage>
</organism>
<name>A0A9P0PPD0_ACAOB</name>
<keyword evidence="2" id="KW-1185">Reference proteome</keyword>
<gene>
    <name evidence="1" type="ORF">ACAOBT_LOCUS18602</name>
</gene>
<accession>A0A9P0PPD0</accession>